<protein>
    <recommendedName>
        <fullName evidence="1">Cyclophilin-like domain-containing protein</fullName>
    </recommendedName>
</protein>
<organism evidence="2 3">
    <name type="scientific">Caballeronia choica</name>
    <dbReference type="NCBI Taxonomy" id="326476"/>
    <lineage>
        <taxon>Bacteria</taxon>
        <taxon>Pseudomonadati</taxon>
        <taxon>Pseudomonadota</taxon>
        <taxon>Betaproteobacteria</taxon>
        <taxon>Burkholderiales</taxon>
        <taxon>Burkholderiaceae</taxon>
        <taxon>Caballeronia</taxon>
    </lineage>
</organism>
<dbReference type="EMBL" id="FCON02000141">
    <property type="protein sequence ID" value="SAL83635.1"/>
    <property type="molecule type" value="Genomic_DNA"/>
</dbReference>
<accession>A0A158KRK8</accession>
<dbReference type="SUPFAM" id="SSF50891">
    <property type="entry name" value="Cyclophilin-like"/>
    <property type="match status" value="1"/>
</dbReference>
<gene>
    <name evidence="2" type="ORF">AWB68_06985</name>
</gene>
<name>A0A158KRK8_9BURK</name>
<dbReference type="Pfam" id="PF18050">
    <property type="entry name" value="Cyclophil_like2"/>
    <property type="match status" value="1"/>
</dbReference>
<evidence type="ECO:0000313" key="3">
    <source>
        <dbReference type="Proteomes" id="UP000054770"/>
    </source>
</evidence>
<dbReference type="Gene3D" id="2.40.100.20">
    <property type="match status" value="1"/>
</dbReference>
<dbReference type="InterPro" id="IPR029000">
    <property type="entry name" value="Cyclophilin-like_dom_sf"/>
</dbReference>
<comment type="caution">
    <text evidence="2">The sequence shown here is derived from an EMBL/GenBank/DDBJ whole genome shotgun (WGS) entry which is preliminary data.</text>
</comment>
<evidence type="ECO:0000313" key="2">
    <source>
        <dbReference type="EMBL" id="SAL83635.1"/>
    </source>
</evidence>
<dbReference type="Proteomes" id="UP000054770">
    <property type="component" value="Unassembled WGS sequence"/>
</dbReference>
<reference evidence="2" key="1">
    <citation type="submission" date="2016-01" db="EMBL/GenBank/DDBJ databases">
        <authorList>
            <person name="Peeters C."/>
        </authorList>
    </citation>
    <scope>NUCLEOTIDE SEQUENCE [LARGE SCALE GENOMIC DNA]</scope>
    <source>
        <strain evidence="2">LMG 22940</strain>
    </source>
</reference>
<dbReference type="InterPro" id="IPR041183">
    <property type="entry name" value="Cyclophilin-like"/>
</dbReference>
<keyword evidence="3" id="KW-1185">Reference proteome</keyword>
<proteinExistence type="predicted"/>
<dbReference type="AlphaFoldDB" id="A0A158KRK8"/>
<evidence type="ECO:0000259" key="1">
    <source>
        <dbReference type="Pfam" id="PF18050"/>
    </source>
</evidence>
<sequence length="187" mass="19939">MTTSLSVFRNIQRLPAFKNRHARGLRALRGLGLLCGLLVLGACDAAQPGASGSPTTAIAASSAATVQPEESRMWMTIGERRFAITLADTEAARAFAAMLPLSIDMADLNSNEKHAELPKSLPTNANRPGTIRSGDLMLYGSRTLVVFYLTYNSSYSYTRLGRVDDPAGLAQALGSGSGSVRIEFSKN</sequence>
<feature type="domain" description="Cyclophilin-like" evidence="1">
    <location>
        <begin position="75"/>
        <end position="184"/>
    </location>
</feature>